<feature type="transmembrane region" description="Helical" evidence="1">
    <location>
        <begin position="154"/>
        <end position="175"/>
    </location>
</feature>
<dbReference type="KEGG" id="ppsr:I6J18_20460"/>
<proteinExistence type="predicted"/>
<feature type="transmembrane region" description="Helical" evidence="1">
    <location>
        <begin position="128"/>
        <end position="147"/>
    </location>
</feature>
<gene>
    <name evidence="2" type="ORF">I6J18_20460</name>
</gene>
<dbReference type="Proteomes" id="UP000595254">
    <property type="component" value="Chromosome"/>
</dbReference>
<protein>
    <submittedName>
        <fullName evidence="2">Uncharacterized protein</fullName>
    </submittedName>
</protein>
<accession>A0A974NL68</accession>
<feature type="transmembrane region" description="Helical" evidence="1">
    <location>
        <begin position="103"/>
        <end position="122"/>
    </location>
</feature>
<name>A0A974NL68_PERPY</name>
<evidence type="ECO:0000256" key="1">
    <source>
        <dbReference type="SAM" id="Phobius"/>
    </source>
</evidence>
<dbReference type="EMBL" id="CP068053">
    <property type="protein sequence ID" value="QQS99926.1"/>
    <property type="molecule type" value="Genomic_DNA"/>
</dbReference>
<feature type="transmembrane region" description="Helical" evidence="1">
    <location>
        <begin position="78"/>
        <end position="96"/>
    </location>
</feature>
<reference evidence="2 3" key="1">
    <citation type="submission" date="2021-01" db="EMBL/GenBank/DDBJ databases">
        <title>FDA dAtabase for Regulatory Grade micrObial Sequences (FDA-ARGOS): Supporting development and validation of Infectious Disease Dx tests.</title>
        <authorList>
            <person name="Nelson B."/>
            <person name="Plummer A."/>
            <person name="Tallon L."/>
            <person name="Sadzewicz L."/>
            <person name="Zhao X."/>
            <person name="Boylan J."/>
            <person name="Ott S."/>
            <person name="Bowen H."/>
            <person name="Vavikolanu K."/>
            <person name="Mehta A."/>
            <person name="Aluvathingal J."/>
            <person name="Nadendla S."/>
            <person name="Myers T."/>
            <person name="Yan Y."/>
            <person name="Sichtig H."/>
        </authorList>
    </citation>
    <scope>NUCLEOTIDE SEQUENCE [LARGE SCALE GENOMIC DNA]</scope>
    <source>
        <strain evidence="2 3">FDAARGOS_1161</strain>
    </source>
</reference>
<feature type="transmembrane region" description="Helical" evidence="1">
    <location>
        <begin position="53"/>
        <end position="72"/>
    </location>
</feature>
<organism evidence="2 3">
    <name type="scientific">Peribacillus psychrosaccharolyticus</name>
    <name type="common">Bacillus psychrosaccharolyticus</name>
    <dbReference type="NCBI Taxonomy" id="1407"/>
    <lineage>
        <taxon>Bacteria</taxon>
        <taxon>Bacillati</taxon>
        <taxon>Bacillota</taxon>
        <taxon>Bacilli</taxon>
        <taxon>Bacillales</taxon>
        <taxon>Bacillaceae</taxon>
        <taxon>Peribacillus</taxon>
    </lineage>
</organism>
<keyword evidence="1" id="KW-1133">Transmembrane helix</keyword>
<dbReference type="AlphaFoldDB" id="A0A974NL68"/>
<evidence type="ECO:0000313" key="2">
    <source>
        <dbReference type="EMBL" id="QQS99926.1"/>
    </source>
</evidence>
<keyword evidence="1" id="KW-0472">Membrane</keyword>
<keyword evidence="3" id="KW-1185">Reference proteome</keyword>
<keyword evidence="1" id="KW-0812">Transmembrane</keyword>
<sequence>MDHMRKEVIIQEINFWKNHKMLPETYCDFLLTLYSGEGQPDIKTSKPKSHNNILICLFLGILIGCNLVLNYFTHFSFAMQMTAAVISVILLTAFCFYTNNRTFLQIGLLIGALLFVLSTVQAAEYFQLGNVSLFTMLLANCALWIFIGKKFSLSYFWIAGFLGLSLVTLFIAKLYNIF</sequence>
<dbReference type="RefSeq" id="WP_040376648.1">
    <property type="nucleotide sequence ID" value="NZ_CP068053.1"/>
</dbReference>
<evidence type="ECO:0000313" key="3">
    <source>
        <dbReference type="Proteomes" id="UP000595254"/>
    </source>
</evidence>